<keyword evidence="8" id="KW-0411">Iron-sulfur</keyword>
<dbReference type="SUPFAM" id="SSF48150">
    <property type="entry name" value="DNA-glycosylase"/>
    <property type="match status" value="1"/>
</dbReference>
<keyword evidence="13" id="KW-1185">Reference proteome</keyword>
<dbReference type="GO" id="GO:0019104">
    <property type="term" value="F:DNA N-glycosylase activity"/>
    <property type="evidence" value="ECO:0007669"/>
    <property type="project" value="TreeGrafter"/>
</dbReference>
<keyword evidence="4" id="KW-0479">Metal-binding</keyword>
<dbReference type="InterPro" id="IPR011257">
    <property type="entry name" value="DNA_glycosylase"/>
</dbReference>
<comment type="similarity">
    <text evidence="2">Belongs to the Nth/MutY family.</text>
</comment>
<dbReference type="InterPro" id="IPR004036">
    <property type="entry name" value="Endonuclease-III-like_CS2"/>
</dbReference>
<keyword evidence="10" id="KW-0326">Glycosidase</keyword>
<dbReference type="SMART" id="SM00478">
    <property type="entry name" value="ENDO3c"/>
    <property type="match status" value="1"/>
</dbReference>
<protein>
    <submittedName>
        <fullName evidence="12">DNA-(Apurinic or apyrimidinic site) lyase</fullName>
        <ecNumber evidence="12">4.2.99.18</ecNumber>
    </submittedName>
</protein>
<dbReference type="GO" id="GO:0051539">
    <property type="term" value="F:4 iron, 4 sulfur cluster binding"/>
    <property type="evidence" value="ECO:0007669"/>
    <property type="project" value="UniProtKB-KW"/>
</dbReference>
<keyword evidence="3" id="KW-0004">4Fe-4S</keyword>
<evidence type="ECO:0000259" key="11">
    <source>
        <dbReference type="SMART" id="SM00478"/>
    </source>
</evidence>
<keyword evidence="5" id="KW-0227">DNA damage</keyword>
<sequence length="219" mass="25003">MNKTKIVQMYKILSHTQPTFEETDNDWITHGLNSTPFKLLVSVAISTMTHDKRTVKACIALYEKISTPQELIELEDEELATLIKPAAHYNRKTKSLKKMCHQLIEQYDGEVPQTKEELMELSGIGRKCADIMMHFSVGEPSIAVDTHVHRVLNRLGVVNTRSSEETADVINTITPQQYKQHAHEWLIGHGMEICKARAPKCKECALRDWCQYNQTRAIG</sequence>
<dbReference type="PROSITE" id="PS01155">
    <property type="entry name" value="ENDONUCLEASE_III_2"/>
    <property type="match status" value="1"/>
</dbReference>
<dbReference type="Proteomes" id="UP000094578">
    <property type="component" value="Unassembled WGS sequence"/>
</dbReference>
<evidence type="ECO:0000256" key="3">
    <source>
        <dbReference type="ARBA" id="ARBA00022485"/>
    </source>
</evidence>
<dbReference type="InterPro" id="IPR003265">
    <property type="entry name" value="HhH-GPD_domain"/>
</dbReference>
<dbReference type="PANTHER" id="PTHR10359">
    <property type="entry name" value="A/G-SPECIFIC ADENINE GLYCOSYLASE/ENDONUCLEASE III"/>
    <property type="match status" value="1"/>
</dbReference>
<reference evidence="12 13" key="1">
    <citation type="submission" date="2016-08" db="EMBL/GenBank/DDBJ databases">
        <title>Genome sequencing of Paenibacillus sp. TI45-13ar, isolated from Korean traditional nuruk.</title>
        <authorList>
            <person name="Kim S.-J."/>
        </authorList>
    </citation>
    <scope>NUCLEOTIDE SEQUENCE [LARGE SCALE GENOMIC DNA]</scope>
    <source>
        <strain evidence="12 13">TI45-13ar</strain>
    </source>
</reference>
<dbReference type="EMBL" id="MDER01000086">
    <property type="protein sequence ID" value="ODP26313.1"/>
    <property type="molecule type" value="Genomic_DNA"/>
</dbReference>
<dbReference type="Gene3D" id="1.10.340.30">
    <property type="entry name" value="Hypothetical protein, domain 2"/>
    <property type="match status" value="1"/>
</dbReference>
<dbReference type="RefSeq" id="WP_217492701.1">
    <property type="nucleotide sequence ID" value="NZ_MDER01000086.1"/>
</dbReference>
<dbReference type="GO" id="GO:0046872">
    <property type="term" value="F:metal ion binding"/>
    <property type="evidence" value="ECO:0007669"/>
    <property type="project" value="UniProtKB-KW"/>
</dbReference>
<dbReference type="InterPro" id="IPR023170">
    <property type="entry name" value="HhH_base_excis_C"/>
</dbReference>
<evidence type="ECO:0000256" key="8">
    <source>
        <dbReference type="ARBA" id="ARBA00023014"/>
    </source>
</evidence>
<dbReference type="CDD" id="cd00056">
    <property type="entry name" value="ENDO3c"/>
    <property type="match status" value="1"/>
</dbReference>
<evidence type="ECO:0000256" key="1">
    <source>
        <dbReference type="ARBA" id="ARBA00001966"/>
    </source>
</evidence>
<evidence type="ECO:0000256" key="9">
    <source>
        <dbReference type="ARBA" id="ARBA00023204"/>
    </source>
</evidence>
<accession>A0A1E3KY38</accession>
<keyword evidence="7" id="KW-0408">Iron</keyword>
<evidence type="ECO:0000256" key="7">
    <source>
        <dbReference type="ARBA" id="ARBA00023004"/>
    </source>
</evidence>
<dbReference type="PIRSF" id="PIRSF001435">
    <property type="entry name" value="Nth"/>
    <property type="match status" value="1"/>
</dbReference>
<evidence type="ECO:0000256" key="2">
    <source>
        <dbReference type="ARBA" id="ARBA00008343"/>
    </source>
</evidence>
<evidence type="ECO:0000256" key="5">
    <source>
        <dbReference type="ARBA" id="ARBA00022763"/>
    </source>
</evidence>
<comment type="caution">
    <text evidence="12">The sequence shown here is derived from an EMBL/GenBank/DDBJ whole genome shotgun (WGS) entry which is preliminary data.</text>
</comment>
<organism evidence="12 13">
    <name type="scientific">Paenibacillus nuruki</name>
    <dbReference type="NCBI Taxonomy" id="1886670"/>
    <lineage>
        <taxon>Bacteria</taxon>
        <taxon>Bacillati</taxon>
        <taxon>Bacillota</taxon>
        <taxon>Bacilli</taxon>
        <taxon>Bacillales</taxon>
        <taxon>Paenibacillaceae</taxon>
        <taxon>Paenibacillus</taxon>
    </lineage>
</organism>
<gene>
    <name evidence="12" type="ORF">PTI45_04153</name>
</gene>
<evidence type="ECO:0000313" key="13">
    <source>
        <dbReference type="Proteomes" id="UP000094578"/>
    </source>
</evidence>
<dbReference type="GO" id="GO:0006285">
    <property type="term" value="P:base-excision repair, AP site formation"/>
    <property type="evidence" value="ECO:0007669"/>
    <property type="project" value="TreeGrafter"/>
</dbReference>
<dbReference type="InterPro" id="IPR003651">
    <property type="entry name" value="Endonuclease3_FeS-loop_motif"/>
</dbReference>
<proteinExistence type="inferred from homology"/>
<dbReference type="Gene3D" id="1.10.1670.10">
    <property type="entry name" value="Helix-hairpin-Helix base-excision DNA repair enzymes (C-terminal)"/>
    <property type="match status" value="1"/>
</dbReference>
<keyword evidence="9" id="KW-0234">DNA repair</keyword>
<dbReference type="PATRIC" id="fig|1886670.3.peg.4183"/>
<dbReference type="SMART" id="SM00525">
    <property type="entry name" value="FES"/>
    <property type="match status" value="1"/>
</dbReference>
<dbReference type="STRING" id="1886670.PTI45_04153"/>
<dbReference type="AlphaFoldDB" id="A0A1E3KY38"/>
<evidence type="ECO:0000256" key="4">
    <source>
        <dbReference type="ARBA" id="ARBA00022723"/>
    </source>
</evidence>
<keyword evidence="6" id="KW-0378">Hydrolase</keyword>
<name>A0A1E3KY38_9BACL</name>
<dbReference type="FunFam" id="1.10.340.30:FF:000001">
    <property type="entry name" value="Endonuclease III"/>
    <property type="match status" value="1"/>
</dbReference>
<feature type="domain" description="HhH-GPD" evidence="11">
    <location>
        <begin position="45"/>
        <end position="192"/>
    </location>
</feature>
<evidence type="ECO:0000256" key="10">
    <source>
        <dbReference type="ARBA" id="ARBA00023295"/>
    </source>
</evidence>
<dbReference type="GO" id="GO:0140078">
    <property type="term" value="F:class I DNA-(apurinic or apyrimidinic site) endonuclease activity"/>
    <property type="evidence" value="ECO:0007669"/>
    <property type="project" value="UniProtKB-EC"/>
</dbReference>
<comment type="cofactor">
    <cofactor evidence="1">
        <name>[4Fe-4S] cluster</name>
        <dbReference type="ChEBI" id="CHEBI:49883"/>
    </cofactor>
</comment>
<evidence type="ECO:0000256" key="6">
    <source>
        <dbReference type="ARBA" id="ARBA00022801"/>
    </source>
</evidence>
<evidence type="ECO:0000313" key="12">
    <source>
        <dbReference type="EMBL" id="ODP26313.1"/>
    </source>
</evidence>
<dbReference type="EC" id="4.2.99.18" evidence="12"/>
<dbReference type="PANTHER" id="PTHR10359:SF18">
    <property type="entry name" value="ENDONUCLEASE III"/>
    <property type="match status" value="1"/>
</dbReference>
<dbReference type="Pfam" id="PF00730">
    <property type="entry name" value="HhH-GPD"/>
    <property type="match status" value="1"/>
</dbReference>
<keyword evidence="12" id="KW-0456">Lyase</keyword>